<feature type="domain" description="Large polyvalent protein associated" evidence="2">
    <location>
        <begin position="1653"/>
        <end position="1829"/>
    </location>
</feature>
<evidence type="ECO:0000313" key="4">
    <source>
        <dbReference type="Proteomes" id="UP000664658"/>
    </source>
</evidence>
<feature type="region of interest" description="Disordered" evidence="1">
    <location>
        <begin position="513"/>
        <end position="551"/>
    </location>
</feature>
<proteinExistence type="predicted"/>
<name>A0A8I1WB40_PLESH</name>
<dbReference type="RefSeq" id="WP_207542636.1">
    <property type="nucleotide sequence ID" value="NZ_JAFNAA010000021.1"/>
</dbReference>
<feature type="compositionally biased region" description="Basic and acidic residues" evidence="1">
    <location>
        <begin position="399"/>
        <end position="416"/>
    </location>
</feature>
<dbReference type="InterPro" id="IPR040561">
    <property type="entry name" value="LPD38"/>
</dbReference>
<feature type="region of interest" description="Disordered" evidence="1">
    <location>
        <begin position="801"/>
        <end position="839"/>
    </location>
</feature>
<feature type="compositionally biased region" description="Polar residues" evidence="1">
    <location>
        <begin position="824"/>
        <end position="833"/>
    </location>
</feature>
<dbReference type="Pfam" id="PF18857">
    <property type="entry name" value="LPD38"/>
    <property type="match status" value="1"/>
</dbReference>
<feature type="compositionally biased region" description="Polar residues" evidence="1">
    <location>
        <begin position="417"/>
        <end position="435"/>
    </location>
</feature>
<gene>
    <name evidence="3" type="ORF">J2R62_15460</name>
</gene>
<sequence length="1947" mass="211451">MRNDEKNGMPSPVMSDTRMDDFWNNLDANLLATPSQAAAEPKDLSVGFGDAVKAVGAGALDLVGGIGEVARQASAFGKKNGDGNPELSYADQASARMAKRLSPVLDVVAGVGNKAHETSAALVDSMSDDAKEALNRSIISENERGGLTLGDGAGDIDVWALKFANGLGSMLPTLATGGITGAAAKMTLGRAVTTSMLKRGASKEIAEAVAAKAVEKLAAGAAGTTAITGSVGSAGLNAKETINAMSFDELRDSSSFREAFLRIDGDQQYQGLSDFEKLSMARDEVANLASAATMRDVKTWGAAAAGSLLGDTMLFKMLAGKGAKGFIAGAAKGAAGEGIGEMLEEGTQQYAVNQAVNNTTGIESDPWKGVLSSALEGGLIGAGTGGALGAVGGTRASLAERKAKSAEKQQNEDTAKEQAQSQEQDVPSSTSQTAQVEELAKVAEGAQPAIDTVAETVKPAPEVNAAETQVQAIDDSVTGTSGFDEFADIPTFVRNAADREQFPNTDVQVQAFRDQFDPEREPAKPRGTLDKSELRQPTDDSEMGVSSGQFDAFRDVPASRIRGVPNKNSAVQQVLAGKREVNSPEGWHPNVRKALAGEYGAQVRDMIAAQIKAGDQGATQAELDARKPFDNKVDRELNQVAVYKPVEGEVIPAEADKPSDNQAGLPRGDLDADYTEIIPETHRIGKSDVIYANGAVSQSADGNSAYVPPVLARNQPDTSMDIQSVRDPRSEVAKAIKRAGTDTDSVFGPLKTLRITRRGKPFSSQKEAQLASRKGIETPVELNGGGYGVASIAEVEQAKAAMPNKETTANAVPENGRPSPNEPIESSQPQLTPANDAGVSVSGRAAAYSRNGTDGAGSQTKGMSKKEVELIAKGFVREYKGAANLLVKVVQTQEEANKLTLGGLPDGYKVHAFYQGNGIGRVVLVADNLTSAKHTLEKLRHEILVHHGFQAVIGDAEYDRILQVLWEARQSPALKPLWEQIQEVERDTPLEGQLEELLAYVAEQPRGPIRKLCDRIVGMIAHALRKVGFINRVTKAELRNIVEAIGDRMKAVAIYADSETGAAVSDKGASGGHVLKGSMTKFSREKTAQEIALEKLNLGPRKDPIKALKERIDEVKSRPLEQWKEMADAWMKRMNAATFDALAPLKYAEDKVGNIEASDSAYIAARLATGSASTMHGAMLYGVPEWKDGIVQMKQGTSEKDSFLGIFESVGSDLHTFLGWIAGNRAKRLKAEGRENLLTDEDIDALISGAQGKEAKFEDARKRLMAMNDALLDMAEDAGLISRADRKQWQDNDWYIPFYREDDDGDVMGPWKQKGLAGQRAMIKKLKGGKQNTNDLLENILVNASKLIDSSMKNMAMQKAVWNLAETDVIEVISKPNLMDIKAAMSPKGNKSLLSMKMEGEDYVLRIHDEQLFKALTAIDQQRPDHPGLGLARAAKRLLTATVTAMPDFMLRNFIRDAMQAWTIDKNGFKFGLDSLRGIKKTWREEGGTLDMLFAGGSFMGGYMNDTESMASSIRRALRKKGMTPEQIAKYERSLITSAIEAKERLAGAWEKYRSVGDAIENANREAVYDAAIRAGKSKAEAIFEAKDLMDFSMMGNARLMMYLSDILPFFNARMQGLSKLGRSIRDNPKLIAQRGGAIALASVGLALLNADDERYEELPDNEKDLYWHIFLGDEHFRIPKPFEIGVMFGTIPERMTRTFITDNDSGKKLAERIMWGIGETLSMNPVPQVVKPGMEVFFNYDMFRAAPIESMSDLNVRPEARYNENTSETLREVGDMTGMSPKKMEHLVRGYFGTLGMWVMGIADMVTRNVSSAYGDAPAWRKDDIAIVGSFYRGHAPAKSTQFMTEFYDVLQKAEQLNSTVRQYRQEGRHQESDAILSDEKNMILLRQRKPLTGIQKQIRQLKAQIELVQRDRSLSPAEKRERIDRMMAARNKLVSQAVKMTRTAM</sequence>
<dbReference type="EMBL" id="JAFNAA010000021">
    <property type="protein sequence ID" value="MBO1109582.1"/>
    <property type="molecule type" value="Genomic_DNA"/>
</dbReference>
<evidence type="ECO:0000313" key="3">
    <source>
        <dbReference type="EMBL" id="MBO1109582.1"/>
    </source>
</evidence>
<feature type="region of interest" description="Disordered" evidence="1">
    <location>
        <begin position="399"/>
        <end position="435"/>
    </location>
</feature>
<evidence type="ECO:0000256" key="1">
    <source>
        <dbReference type="SAM" id="MobiDB-lite"/>
    </source>
</evidence>
<accession>A0A8I1WB40</accession>
<reference evidence="3" key="1">
    <citation type="submission" date="2021-03" db="EMBL/GenBank/DDBJ databases">
        <title>Plesiomonas shigelloides zfcc0051, isolated from zebrafish feces.</title>
        <authorList>
            <person name="Vanderhoek Z."/>
            <person name="Gaulke C."/>
        </authorList>
    </citation>
    <scope>NUCLEOTIDE SEQUENCE</scope>
    <source>
        <strain evidence="3">Zfcc0051</strain>
    </source>
</reference>
<organism evidence="3 4">
    <name type="scientific">Plesiomonas shigelloides</name>
    <name type="common">Aeromonas shigelloides</name>
    <dbReference type="NCBI Taxonomy" id="703"/>
    <lineage>
        <taxon>Bacteria</taxon>
        <taxon>Pseudomonadati</taxon>
        <taxon>Pseudomonadota</taxon>
        <taxon>Gammaproteobacteria</taxon>
        <taxon>Enterobacterales</taxon>
        <taxon>Enterobacteriaceae</taxon>
        <taxon>Plesiomonas</taxon>
    </lineage>
</organism>
<protein>
    <recommendedName>
        <fullName evidence="2">Large polyvalent protein associated domain-containing protein</fullName>
    </recommendedName>
</protein>
<dbReference type="Proteomes" id="UP000664658">
    <property type="component" value="Unassembled WGS sequence"/>
</dbReference>
<feature type="compositionally biased region" description="Basic and acidic residues" evidence="1">
    <location>
        <begin position="514"/>
        <end position="538"/>
    </location>
</feature>
<comment type="caution">
    <text evidence="3">The sequence shown here is derived from an EMBL/GenBank/DDBJ whole genome shotgun (WGS) entry which is preliminary data.</text>
</comment>
<evidence type="ECO:0000259" key="2">
    <source>
        <dbReference type="Pfam" id="PF18857"/>
    </source>
</evidence>